<name>A0A443L7X7_9RHOB</name>
<comment type="caution">
    <text evidence="1">The sequence shown here is derived from an EMBL/GenBank/DDBJ whole genome shotgun (WGS) entry which is preliminary data.</text>
</comment>
<protein>
    <submittedName>
        <fullName evidence="1">CRISPR-associated protein Cse1</fullName>
    </submittedName>
</protein>
<dbReference type="AlphaFoldDB" id="A0A443L7X7"/>
<dbReference type="Proteomes" id="UP000286594">
    <property type="component" value="Unassembled WGS sequence"/>
</dbReference>
<organism evidence="1 2">
    <name type="scientific">Paenirhodobacter ferrireducens</name>
    <dbReference type="NCBI Taxonomy" id="1215032"/>
    <lineage>
        <taxon>Bacteria</taxon>
        <taxon>Pseudomonadati</taxon>
        <taxon>Pseudomonadota</taxon>
        <taxon>Alphaproteobacteria</taxon>
        <taxon>Rhodobacterales</taxon>
        <taxon>Rhodobacter group</taxon>
        <taxon>Paenirhodobacter</taxon>
    </lineage>
</organism>
<sequence length="505" mass="55514">MTLDLLQEPLIQTDAGWCSLPELLATMAQGEVQAFPALRPHQRPAWHMFLVQLSVMALDAAGRRDIPKDAEGWRTALRLLTPDFPEDEPWHLIGADRSRPAFLQPPDPGGLKWSAVATPDALDMLITSRNHDVKREIAHEAAPQDWIFALVSLQTMEGFGGAGNYGIARMNGGSSSRVLLGLAPTRPGTAVVDPSAWWARDVARLLETRHGVSGKTLLWQTPWPDGRMLDLAQLDPLFIEVCRRIRLVERDGTIGAERSTSKAARIAGKEAKGNTGDPWAPVHLAEGKSLTLGDQDWTHELLVRLLFSKTPEWAPPPLTVLHASEATEPMLLVAEAFARGNSKTDGFKSRIVPVPVAMVSKLFGAEPVAVAEELLEEIASVDLALRNGLALVAAGGDRDKVAKPHYARSQPARALLRRRADELFFPQLWARMAVTTDDGFAPLRRDFLETLSRIARDEFARALPAIPCATLMRPRAEARGRQALERGLRNAMRKLTAEEDSHVDA</sequence>
<accession>A0A443L7X7</accession>
<keyword evidence="2" id="KW-1185">Reference proteome</keyword>
<gene>
    <name evidence="1" type="ORF">EOW65_17010</name>
</gene>
<evidence type="ECO:0000313" key="1">
    <source>
        <dbReference type="EMBL" id="RWR45274.1"/>
    </source>
</evidence>
<dbReference type="OrthoDB" id="5450902at2"/>
<dbReference type="EMBL" id="SAVB01000025">
    <property type="protein sequence ID" value="RWR45274.1"/>
    <property type="molecule type" value="Genomic_DNA"/>
</dbReference>
<evidence type="ECO:0000313" key="2">
    <source>
        <dbReference type="Proteomes" id="UP000286594"/>
    </source>
</evidence>
<dbReference type="RefSeq" id="WP_128151476.1">
    <property type="nucleotide sequence ID" value="NZ_SAVB01000025.1"/>
</dbReference>
<proteinExistence type="predicted"/>
<reference evidence="1 2" key="1">
    <citation type="submission" date="2019-01" db="EMBL/GenBank/DDBJ databases">
        <title>Sinorhodobacter populi sp. nov. isolated from the symptomatic bark tissue of Populus euramericana canker.</title>
        <authorList>
            <person name="Xu G."/>
        </authorList>
    </citation>
    <scope>NUCLEOTIDE SEQUENCE [LARGE SCALE GENOMIC DNA]</scope>
    <source>
        <strain evidence="1 2">CCTCC AB2012026</strain>
    </source>
</reference>